<protein>
    <submittedName>
        <fullName evidence="1">Uncharacterized protein</fullName>
    </submittedName>
</protein>
<name>A0A8H3DS28_9AGAM</name>
<proteinExistence type="predicted"/>
<dbReference type="EMBL" id="CAJMWV010008342">
    <property type="protein sequence ID" value="CAE6535003.1"/>
    <property type="molecule type" value="Genomic_DNA"/>
</dbReference>
<accession>A0A8H3DS28</accession>
<dbReference type="AlphaFoldDB" id="A0A8H3DS28"/>
<evidence type="ECO:0000313" key="1">
    <source>
        <dbReference type="EMBL" id="CAE6535003.1"/>
    </source>
</evidence>
<comment type="caution">
    <text evidence="1">The sequence shown here is derived from an EMBL/GenBank/DDBJ whole genome shotgun (WGS) entry which is preliminary data.</text>
</comment>
<gene>
    <name evidence="1" type="ORF">RDB_LOCUS163369</name>
</gene>
<sequence length="513" mass="56784">MNIQPEDPFIRDKRTPKIPAKIVLALLGAFLPVSNLPGHIPYPSGLASALQSLTPEFTTRAFFNNPQGIPSQHWPTLDENSDSDDPEALADVLAITGNPESESVVNCYSLWMIRFLFEPLRGIPTTRDIVIQGFARGGEALWIMMLLSNIAWQVLGTNPSNIDNPPYCSTLYSHILQRLAAARCHFETSRELDRCYAQSNKRSRCLVCIMCKVGTLSDVINVMQHAAVFRRAFPGSPESFVNLPSLLTTIDISFQSYATHDILLSMLTHRPMFFRYDVNYPPHLSDTSFSTDDGPGLRWLYGVPDWLMVILARMNALLEGYGGCLDPTVAKELEEEIRSKWTIVAAGVDPSPSMGRIVVQESRRLTAVFFYLWYVVLFAEAAGELGAMWCGFERRTNDQGSLQVSEVYATVEASRIPDSVLVFLMLVLNLPGPVKERKLIRERMLDLMMRSRPDTFGNKVVRILDDIWARADERGRVGSAGASSSVIGASAGPEGSSGRIWGTGDCKGAGAVV</sequence>
<evidence type="ECO:0000313" key="2">
    <source>
        <dbReference type="Proteomes" id="UP000663831"/>
    </source>
</evidence>
<organism evidence="1 2">
    <name type="scientific">Rhizoctonia solani</name>
    <dbReference type="NCBI Taxonomy" id="456999"/>
    <lineage>
        <taxon>Eukaryota</taxon>
        <taxon>Fungi</taxon>
        <taxon>Dikarya</taxon>
        <taxon>Basidiomycota</taxon>
        <taxon>Agaricomycotina</taxon>
        <taxon>Agaricomycetes</taxon>
        <taxon>Cantharellales</taxon>
        <taxon>Ceratobasidiaceae</taxon>
        <taxon>Rhizoctonia</taxon>
    </lineage>
</organism>
<reference evidence="1" key="1">
    <citation type="submission" date="2021-01" db="EMBL/GenBank/DDBJ databases">
        <authorList>
            <person name="Kaushik A."/>
        </authorList>
    </citation>
    <scope>NUCLEOTIDE SEQUENCE</scope>
    <source>
        <strain evidence="1">AG3-1AP</strain>
    </source>
</reference>
<dbReference type="Proteomes" id="UP000663831">
    <property type="component" value="Unassembled WGS sequence"/>
</dbReference>